<reference evidence="3" key="3">
    <citation type="submission" date="2017-10" db="EMBL/GenBank/DDBJ databases">
        <authorList>
            <person name="Banno H."/>
            <person name="Chua N.-H."/>
        </authorList>
    </citation>
    <scope>NUCLEOTIDE SEQUENCE [LARGE SCALE GENOMIC DNA]</scope>
    <source>
        <strain evidence="3">Kuenenia_mbr1_ru-nijmegen</strain>
    </source>
</reference>
<reference evidence="1" key="1">
    <citation type="journal article" date="2006" name="Nature">
        <title>Deciphering the evolution and metabolism of an anammox bacterium from a community genome.</title>
        <authorList>
            <person name="Strous M."/>
            <person name="Pelletier E."/>
            <person name="Mangenot S."/>
            <person name="Rattei T."/>
            <person name="Lehner A."/>
            <person name="Taylor M.W."/>
            <person name="Horn M."/>
            <person name="Daims H."/>
            <person name="Bartol-Mavel D."/>
            <person name="Wincker P."/>
            <person name="Barbe V."/>
            <person name="Fonknechten N."/>
            <person name="Vallenet D."/>
            <person name="Segurens B."/>
            <person name="Schenowitz-Truong C."/>
            <person name="Medigue C."/>
            <person name="Collingro A."/>
            <person name="Snel B."/>
            <person name="Dutilh B.E."/>
            <person name="OpDenCamp H.J.M."/>
            <person name="vanDerDrift C."/>
            <person name="Cirpus I."/>
            <person name="vanDePas-Schoonen K.T."/>
            <person name="Harhangi H.R."/>
            <person name="vanNiftrik L."/>
            <person name="Schmid M."/>
            <person name="Keltjens J."/>
            <person name="vanDeVossenberg J."/>
            <person name="Kartal B."/>
            <person name="Meier H."/>
            <person name="Frishman D."/>
            <person name="Huynen M.A."/>
            <person name="Mewes H."/>
            <person name="Weissenbach J."/>
            <person name="Jetten M.S.M."/>
            <person name="Wagner M."/>
            <person name="LePaslier D."/>
        </authorList>
    </citation>
    <scope>NUCLEOTIDE SEQUENCE</scope>
</reference>
<evidence type="ECO:0000313" key="1">
    <source>
        <dbReference type="EMBL" id="CAJ74434.1"/>
    </source>
</evidence>
<dbReference type="KEGG" id="kst:KSMBR1_3879"/>
<evidence type="ECO:0000313" key="4">
    <source>
        <dbReference type="Proteomes" id="UP000221734"/>
    </source>
</evidence>
<protein>
    <recommendedName>
        <fullName evidence="6">Nucleotidyltransferase family protein</fullName>
    </recommendedName>
</protein>
<evidence type="ECO:0000313" key="3">
    <source>
        <dbReference type="EMBL" id="SOH06351.1"/>
    </source>
</evidence>
<reference evidence="1" key="2">
    <citation type="submission" date="2006-01" db="EMBL/GenBank/DDBJ databases">
        <authorList>
            <person name="Genoscope"/>
        </authorList>
    </citation>
    <scope>NUCLEOTIDE SEQUENCE</scope>
</reference>
<dbReference type="Pfam" id="PF14907">
    <property type="entry name" value="NTP_transf_5"/>
    <property type="match status" value="1"/>
</dbReference>
<keyword evidence="4" id="KW-1185">Reference proteome</keyword>
<dbReference type="Gene3D" id="3.30.460.40">
    <property type="match status" value="1"/>
</dbReference>
<evidence type="ECO:0008006" key="6">
    <source>
        <dbReference type="Google" id="ProtNLM"/>
    </source>
</evidence>
<dbReference type="EMBL" id="CT573071">
    <property type="protein sequence ID" value="CAJ74434.1"/>
    <property type="molecule type" value="Genomic_DNA"/>
</dbReference>
<organism evidence="1">
    <name type="scientific">Kuenenia stuttgartiensis</name>
    <dbReference type="NCBI Taxonomy" id="174633"/>
    <lineage>
        <taxon>Bacteria</taxon>
        <taxon>Pseudomonadati</taxon>
        <taxon>Planctomycetota</taxon>
        <taxon>Candidatus Brocadiia</taxon>
        <taxon>Candidatus Brocadiales</taxon>
        <taxon>Candidatus Brocadiaceae</taxon>
        <taxon>Candidatus Kuenenia</taxon>
    </lineage>
</organism>
<evidence type="ECO:0000313" key="2">
    <source>
        <dbReference type="EMBL" id="QII11538.1"/>
    </source>
</evidence>
<proteinExistence type="predicted"/>
<name>Q1Q341_KUEST</name>
<dbReference type="EMBL" id="LT934425">
    <property type="protein sequence ID" value="SOH06351.1"/>
    <property type="molecule type" value="Genomic_DNA"/>
</dbReference>
<reference evidence="2 5" key="5">
    <citation type="submission" date="2020-02" db="EMBL/GenBank/DDBJ databases">
        <title>Newly sequenced genome of strain CSTR1 showed variability in Candidatus Kuenenia stuttgartiensis genomes.</title>
        <authorList>
            <person name="Ding C."/>
            <person name="Adrian L."/>
        </authorList>
    </citation>
    <scope>NUCLEOTIDE SEQUENCE [LARGE SCALE GENOMIC DNA]</scope>
    <source>
        <strain evidence="2 5">CSTR1</strain>
    </source>
</reference>
<accession>Q1Q341</accession>
<dbReference type="EMBL" id="CP049055">
    <property type="protein sequence ID" value="QII11538.1"/>
    <property type="molecule type" value="Genomic_DNA"/>
</dbReference>
<dbReference type="SUPFAM" id="SSF81301">
    <property type="entry name" value="Nucleotidyltransferase"/>
    <property type="match status" value="1"/>
</dbReference>
<evidence type="ECO:0000313" key="5">
    <source>
        <dbReference type="Proteomes" id="UP000501926"/>
    </source>
</evidence>
<sequence length="428" mass="49947">MNISHENRLLLHCLQASISGNTGEKIKDVINIPLNWEEVLASAFWHGIAPLLYHNLKNISKRHCIPQEVMAQLRTAYHGNLARNMYLYAELKRILETFCDKGVKVIVLKGATLAKTVYGDIGLRQMNDIDLLVKKEDLLCAEKIMSGLDYRFQGEMQPDWYRENHQHISYVHSDKNIPVEIHWHIARKAHPVRIRIINDIIERWWEEARTIEFSGNKVQILSPEDLITHLCLHFLKHRFINQNGGFSSKGALIQLCDIFQTLKYYRDDIDWVRFKSETEKYGIDTLMYTTFSIVREIMGEHDDVFHNALSSFKSEDLNKELVRLINKRILIREDTLPVVPGSFIKSQIADTFQTKVKILFKEIFPHPKVLSNRFSVPLSSKRLCLYYLIRPFRLILKSGKIVLMIPRVKEEVILNTWINSQVCPIVDD</sequence>
<reference evidence="4" key="4">
    <citation type="submission" date="2017-10" db="EMBL/GenBank/DDBJ databases">
        <authorList>
            <person name="Frank J."/>
        </authorList>
    </citation>
    <scope>NUCLEOTIDE SEQUENCE [LARGE SCALE GENOMIC DNA]</scope>
</reference>
<dbReference type="AlphaFoldDB" id="Q1Q341"/>
<dbReference type="Proteomes" id="UP000501926">
    <property type="component" value="Chromosome"/>
</dbReference>
<dbReference type="Proteomes" id="UP000221734">
    <property type="component" value="Chromosome Kuenenia_stuttgartiensis_MBR1"/>
</dbReference>
<gene>
    <name evidence="2" type="ORF">KsCSTR_21590</name>
    <name evidence="3" type="ORF">KSMBR1_3879</name>
    <name evidence="1" type="ORF">kuste3671</name>
</gene>
<dbReference type="InterPro" id="IPR039498">
    <property type="entry name" value="NTP_transf_5"/>
</dbReference>
<dbReference type="RefSeq" id="WP_099326782.1">
    <property type="nucleotide sequence ID" value="NZ_CP049055.1"/>
</dbReference>
<dbReference type="InterPro" id="IPR043519">
    <property type="entry name" value="NT_sf"/>
</dbReference>
<dbReference type="OrthoDB" id="279735at2"/>